<dbReference type="InterPro" id="IPR012340">
    <property type="entry name" value="NA-bd_OB-fold"/>
</dbReference>
<dbReference type="NCBIfam" id="TIGR00613">
    <property type="entry name" value="reco"/>
    <property type="match status" value="1"/>
</dbReference>
<dbReference type="HAMAP" id="MF_00201">
    <property type="entry name" value="RecO"/>
    <property type="match status" value="1"/>
</dbReference>
<comment type="caution">
    <text evidence="6">The sequence shown here is derived from an EMBL/GenBank/DDBJ whole genome shotgun (WGS) entry which is preliminary data.</text>
</comment>
<dbReference type="Pfam" id="PF11967">
    <property type="entry name" value="RecO_N"/>
    <property type="match status" value="1"/>
</dbReference>
<dbReference type="GO" id="GO:0006310">
    <property type="term" value="P:DNA recombination"/>
    <property type="evidence" value="ECO:0007669"/>
    <property type="project" value="UniProtKB-UniRule"/>
</dbReference>
<dbReference type="SUPFAM" id="SSF57863">
    <property type="entry name" value="ArfGap/RecO-like zinc finger"/>
    <property type="match status" value="1"/>
</dbReference>
<dbReference type="Pfam" id="PF02565">
    <property type="entry name" value="RecO_C"/>
    <property type="match status" value="1"/>
</dbReference>
<sequence>MLQKQKGVIIKSVDYGESDKVITILNEHGSKVPLMVRRAKKSKKGLQASTQLFVYGLFIYSKWRGMGTLTSVDVIDRHYPLQLDIYKSSYVSLCAEIIDRGFEDQISEESFKLLQFALTRIEADVSPQLVANIVFLKCMYLFGFQLDFTTCAITHDTDQSHLAGYSFKFDGPISEKVLHQDPHAVRIKNRTFYLMDVLQHLPIDKMKSITINEDILTEMNDLLLMLYREYAGVFFKGQKLINQLKRFEQSTESD</sequence>
<keyword evidence="3 4" id="KW-0234">DNA repair</keyword>
<name>K9AV12_9STAP</name>
<dbReference type="OrthoDB" id="9797083at2"/>
<dbReference type="InterPro" id="IPR003717">
    <property type="entry name" value="RecO"/>
</dbReference>
<dbReference type="AlphaFoldDB" id="K9AV12"/>
<dbReference type="PANTHER" id="PTHR33991:SF1">
    <property type="entry name" value="DNA REPAIR PROTEIN RECO"/>
    <property type="match status" value="1"/>
</dbReference>
<keyword evidence="7" id="KW-1185">Reference proteome</keyword>
<accession>K9AV12</accession>
<dbReference type="PANTHER" id="PTHR33991">
    <property type="entry name" value="DNA REPAIR PROTEIN RECO"/>
    <property type="match status" value="1"/>
</dbReference>
<reference evidence="6 7" key="1">
    <citation type="journal article" date="2013" name="Genome Announc.">
        <title>Genome Sequence of Staphylococcus massiliensis Strain S46, Isolated from the Surface of Healthy Human Skin.</title>
        <authorList>
            <person name="Srivastav R."/>
            <person name="Singh A."/>
            <person name="Jangir P.K."/>
            <person name="Kumari C."/>
            <person name="Muduli S."/>
            <person name="Sharma R."/>
        </authorList>
    </citation>
    <scope>NUCLEOTIDE SEQUENCE [LARGE SCALE GENOMIC DNA]</scope>
    <source>
        <strain evidence="6 7">S46</strain>
    </source>
</reference>
<evidence type="ECO:0000256" key="2">
    <source>
        <dbReference type="ARBA" id="ARBA00023172"/>
    </source>
</evidence>
<evidence type="ECO:0000256" key="1">
    <source>
        <dbReference type="ARBA" id="ARBA00022763"/>
    </source>
</evidence>
<evidence type="ECO:0000259" key="5">
    <source>
        <dbReference type="Pfam" id="PF11967"/>
    </source>
</evidence>
<dbReference type="EMBL" id="AMSQ01000004">
    <property type="protein sequence ID" value="EKU49906.1"/>
    <property type="molecule type" value="Genomic_DNA"/>
</dbReference>
<comment type="similarity">
    <text evidence="4">Belongs to the RecO family.</text>
</comment>
<evidence type="ECO:0000256" key="4">
    <source>
        <dbReference type="HAMAP-Rule" id="MF_00201"/>
    </source>
</evidence>
<comment type="function">
    <text evidence="4">Involved in DNA repair and RecF pathway recombination.</text>
</comment>
<evidence type="ECO:0000256" key="3">
    <source>
        <dbReference type="ARBA" id="ARBA00023204"/>
    </source>
</evidence>
<dbReference type="eggNOG" id="COG1381">
    <property type="taxonomic scope" value="Bacteria"/>
</dbReference>
<proteinExistence type="inferred from homology"/>
<protein>
    <recommendedName>
        <fullName evidence="4">DNA repair protein RecO</fullName>
    </recommendedName>
    <alternativeName>
        <fullName evidence="4">Recombination protein O</fullName>
    </alternativeName>
</protein>
<dbReference type="GO" id="GO:0043590">
    <property type="term" value="C:bacterial nucleoid"/>
    <property type="evidence" value="ECO:0007669"/>
    <property type="project" value="TreeGrafter"/>
</dbReference>
<feature type="domain" description="DNA replication/recombination mediator RecO N-terminal" evidence="5">
    <location>
        <begin position="1"/>
        <end position="76"/>
    </location>
</feature>
<evidence type="ECO:0000313" key="6">
    <source>
        <dbReference type="EMBL" id="EKU49906.1"/>
    </source>
</evidence>
<organism evidence="6 7">
    <name type="scientific">Staphylococcus massiliensis S46</name>
    <dbReference type="NCBI Taxonomy" id="1229783"/>
    <lineage>
        <taxon>Bacteria</taxon>
        <taxon>Bacillati</taxon>
        <taxon>Bacillota</taxon>
        <taxon>Bacilli</taxon>
        <taxon>Bacillales</taxon>
        <taxon>Staphylococcaceae</taxon>
        <taxon>Staphylococcus</taxon>
    </lineage>
</organism>
<dbReference type="SUPFAM" id="SSF50249">
    <property type="entry name" value="Nucleic acid-binding proteins"/>
    <property type="match status" value="1"/>
</dbReference>
<dbReference type="Gene3D" id="2.40.50.140">
    <property type="entry name" value="Nucleic acid-binding proteins"/>
    <property type="match status" value="1"/>
</dbReference>
<gene>
    <name evidence="4 6" type="primary">recO</name>
    <name evidence="6" type="ORF">C273_03390</name>
</gene>
<dbReference type="PATRIC" id="fig|1229783.3.peg.683"/>
<evidence type="ECO:0000313" key="7">
    <source>
        <dbReference type="Proteomes" id="UP000009885"/>
    </source>
</evidence>
<dbReference type="InterPro" id="IPR037278">
    <property type="entry name" value="ARFGAP/RecO"/>
</dbReference>
<dbReference type="RefSeq" id="WP_009382580.1">
    <property type="nucleotide sequence ID" value="NZ_AMSQ01000004.1"/>
</dbReference>
<dbReference type="STRING" id="1229783.C273_03390"/>
<dbReference type="GO" id="GO:0006302">
    <property type="term" value="P:double-strand break repair"/>
    <property type="evidence" value="ECO:0007669"/>
    <property type="project" value="TreeGrafter"/>
</dbReference>
<dbReference type="Proteomes" id="UP000009885">
    <property type="component" value="Unassembled WGS sequence"/>
</dbReference>
<keyword evidence="2 4" id="KW-0233">DNA recombination</keyword>
<keyword evidence="1 4" id="KW-0227">DNA damage</keyword>
<dbReference type="InterPro" id="IPR022572">
    <property type="entry name" value="DNA_rep/recomb_RecO_N"/>
</dbReference>